<keyword evidence="1" id="KW-0472">Membrane</keyword>
<proteinExistence type="predicted"/>
<dbReference type="AlphaFoldDB" id="A0AB33IV71"/>
<gene>
    <name evidence="3" type="ORF">GTC17254_10800</name>
</gene>
<keyword evidence="1" id="KW-1133">Transmembrane helix</keyword>
<feature type="transmembrane region" description="Helical" evidence="1">
    <location>
        <begin position="37"/>
        <end position="55"/>
    </location>
</feature>
<feature type="transmembrane region" description="Helical" evidence="1">
    <location>
        <begin position="67"/>
        <end position="89"/>
    </location>
</feature>
<sequence length="366" mass="41431">MNTMWAIIFFLLPVIGCSYVGWHVWMMLPFSNLLKAVIIAGMVLCFSMLILNFLVGPDNLPPTIARIVYETGTSSLFVLLYLVMLFLLLDLGRAVHIIPASFLHSSIRGTLSVLVIISALFIYGNLHYYDKVRVPLNFTTEKPLHKPLKIVLMSDLHLGYHNTRADLAQWVNKVNSEHADLVLIAGDIVDISVEPLLRADMAEEFRRLQAPIYAALGNHDYYAGEPKSERFYRAANIHLLRDSSIVFNSELTIIGRDDRTNKHRKSLKELVAAVDQSTYTILLDHQPYHLEEAERAGIDFQFSGHTHYGQVWPISWIEDAIYEDAFGPLTKGKTEYYVSSGIGIWGGKFRIGTRSEYVVLTLTSVK</sequence>
<name>A0AB33IV71_9BACT</name>
<reference evidence="3" key="1">
    <citation type="submission" date="2024-07" db="EMBL/GenBank/DDBJ databases">
        <title>Complete genome sequence of Prevotella sp. YM-2024 GTC17254.</title>
        <authorList>
            <person name="Hayashi M."/>
            <person name="Muto Y."/>
            <person name="Tanaka K."/>
            <person name="Niwa H."/>
        </authorList>
    </citation>
    <scope>NUCLEOTIDE SEQUENCE</scope>
    <source>
        <strain evidence="3">GTC17254</strain>
    </source>
</reference>
<dbReference type="CDD" id="cd07385">
    <property type="entry name" value="MPP_YkuE_C"/>
    <property type="match status" value="1"/>
</dbReference>
<accession>A0AB33IV71</accession>
<dbReference type="InterPro" id="IPR029052">
    <property type="entry name" value="Metallo-depent_PP-like"/>
</dbReference>
<dbReference type="InterPro" id="IPR051158">
    <property type="entry name" value="Metallophosphoesterase_sf"/>
</dbReference>
<dbReference type="SUPFAM" id="SSF56300">
    <property type="entry name" value="Metallo-dependent phosphatases"/>
    <property type="match status" value="1"/>
</dbReference>
<dbReference type="PANTHER" id="PTHR31302:SF0">
    <property type="entry name" value="TRANSMEMBRANE PROTEIN WITH METALLOPHOSPHOESTERASE DOMAIN"/>
    <property type="match status" value="1"/>
</dbReference>
<evidence type="ECO:0000256" key="1">
    <source>
        <dbReference type="SAM" id="Phobius"/>
    </source>
</evidence>
<dbReference type="PANTHER" id="PTHR31302">
    <property type="entry name" value="TRANSMEMBRANE PROTEIN WITH METALLOPHOSPHOESTERASE DOMAIN-RELATED"/>
    <property type="match status" value="1"/>
</dbReference>
<feature type="domain" description="Calcineurin-like phosphoesterase" evidence="2">
    <location>
        <begin position="148"/>
        <end position="308"/>
    </location>
</feature>
<protein>
    <submittedName>
        <fullName evidence="3">Metallophosphoesterase</fullName>
    </submittedName>
</protein>
<evidence type="ECO:0000313" key="3">
    <source>
        <dbReference type="EMBL" id="BFO73483.1"/>
    </source>
</evidence>
<evidence type="ECO:0000259" key="2">
    <source>
        <dbReference type="Pfam" id="PF00149"/>
    </source>
</evidence>
<dbReference type="Pfam" id="PF00149">
    <property type="entry name" value="Metallophos"/>
    <property type="match status" value="1"/>
</dbReference>
<organism evidence="3">
    <name type="scientific">Prevotella sp. GTC17254</name>
    <dbReference type="NCBI Taxonomy" id="3236794"/>
    <lineage>
        <taxon>Bacteria</taxon>
        <taxon>Pseudomonadati</taxon>
        <taxon>Bacteroidota</taxon>
        <taxon>Bacteroidia</taxon>
        <taxon>Bacteroidales</taxon>
        <taxon>Prevotellaceae</taxon>
        <taxon>Prevotella</taxon>
    </lineage>
</organism>
<dbReference type="InterPro" id="IPR004843">
    <property type="entry name" value="Calcineurin-like_PHP"/>
</dbReference>
<dbReference type="Gene3D" id="3.60.21.10">
    <property type="match status" value="1"/>
</dbReference>
<dbReference type="GO" id="GO:0016787">
    <property type="term" value="F:hydrolase activity"/>
    <property type="evidence" value="ECO:0007669"/>
    <property type="project" value="InterPro"/>
</dbReference>
<dbReference type="EMBL" id="AP035786">
    <property type="protein sequence ID" value="BFO73483.1"/>
    <property type="molecule type" value="Genomic_DNA"/>
</dbReference>
<feature type="transmembrane region" description="Helical" evidence="1">
    <location>
        <begin position="110"/>
        <end position="129"/>
    </location>
</feature>
<feature type="transmembrane region" description="Helical" evidence="1">
    <location>
        <begin position="6"/>
        <end position="25"/>
    </location>
</feature>
<keyword evidence="1" id="KW-0812">Transmembrane</keyword>